<dbReference type="InterPro" id="IPR027414">
    <property type="entry name" value="GH95_N_dom"/>
</dbReference>
<dbReference type="PANTHER" id="PTHR31084:SF0">
    <property type="entry name" value="ALPHA-L-FUCOSIDASE 2"/>
    <property type="match status" value="1"/>
</dbReference>
<reference evidence="4 5" key="1">
    <citation type="submission" date="2019-06" db="EMBL/GenBank/DDBJ databases">
        <title>Genome of new Rhodobacteraceae sp. SM1903.</title>
        <authorList>
            <person name="Ren X."/>
        </authorList>
    </citation>
    <scope>NUCLEOTIDE SEQUENCE [LARGE SCALE GENOMIC DNA]</scope>
    <source>
        <strain evidence="4 5">SM1903</strain>
    </source>
</reference>
<dbReference type="Gene3D" id="1.50.10.10">
    <property type="match status" value="1"/>
</dbReference>
<feature type="domain" description="Glycosyl hydrolase family 95 catalytic" evidence="3">
    <location>
        <begin position="263"/>
        <end position="661"/>
    </location>
</feature>
<organism evidence="4 5">
    <name type="scientific">Pelagovum pacificum</name>
    <dbReference type="NCBI Taxonomy" id="2588711"/>
    <lineage>
        <taxon>Bacteria</taxon>
        <taxon>Pseudomonadati</taxon>
        <taxon>Pseudomonadota</taxon>
        <taxon>Alphaproteobacteria</taxon>
        <taxon>Rhodobacterales</taxon>
        <taxon>Paracoccaceae</taxon>
        <taxon>Pelagovum</taxon>
    </lineage>
</organism>
<dbReference type="InterPro" id="IPR054363">
    <property type="entry name" value="GH95_cat"/>
</dbReference>
<evidence type="ECO:0000259" key="1">
    <source>
        <dbReference type="Pfam" id="PF14498"/>
    </source>
</evidence>
<accession>A0A5C5GF03</accession>
<dbReference type="InterPro" id="IPR012341">
    <property type="entry name" value="6hp_glycosidase-like_sf"/>
</dbReference>
<sequence length="740" mass="81095">MTSNLLRFDRPATEWTAAIPLGNGRLGAMHFGGPARDEYQLNEDTLWSGGPYMPTNPKALDALPEVRRLIFDGEYRAADDLIAETMMAIPLKQMSFQPAGNLWLDFGEAGTEGYERTLDMGDAVSVVTCSGAGTTYRRESFISPVDQCLAIRVSSEGPAPVSLRLSLTSDQPGTARAKDDGSILFEGTNTGAEGIDGQLRFAMRAEVASGSISVDGTTLVVTDPVAVVILLDIATSFVRYDDVSADPLTRLDDRRTAREGRDWAAMRADHVAAHRELFDRFEIDFGDSAQSNLPVPQRVADYASKHDPALAAQYVQFGRYLMICSSRPGTQPATLQGIWNKETDPPWGSKYTTNINLEMNYWLPDLVGLPESVDPVIALVEDLAETGATMAKAHYGASGWVLHHNTDIWRATGPVDGPRWGQWPIGGAWLCAQLWDHACFAGYPDALVSRLYPLMKGCAEFMLDFLVEDPVSGELVTSPSNSPENEHAHDTTICAGPAMDNQVLRDLFDGVADAAVRLGQDAAFAARVRAARTRLPGDRIGSAGQLMEWREDWDMQAPERHHRHVSHLYGLYPSRQINVDGTPDLAAAARRSLEIRGDDATGWGIGWRINLWARLRDGKHAHDVLTLLLSPERTYDNLFDAHPPFQIDGNFGGAAGIIEMLVQSRPGHLVLLPALPAQWPEGRVRGLGARGGLTIDMDWSQGRVTKCRIAGPEGARLVVEERNDRRELVLSPQGVELEMV</sequence>
<dbReference type="GO" id="GO:0005975">
    <property type="term" value="P:carbohydrate metabolic process"/>
    <property type="evidence" value="ECO:0007669"/>
    <property type="project" value="InterPro"/>
</dbReference>
<protein>
    <submittedName>
        <fullName evidence="4">Glycoside hydrolase family 95 protein</fullName>
    </submittedName>
</protein>
<comment type="caution">
    <text evidence="4">The sequence shown here is derived from an EMBL/GenBank/DDBJ whole genome shotgun (WGS) entry which is preliminary data.</text>
</comment>
<feature type="domain" description="Alpha fucosidase A-like C-terminal" evidence="2">
    <location>
        <begin position="663"/>
        <end position="723"/>
    </location>
</feature>
<dbReference type="Pfam" id="PF14498">
    <property type="entry name" value="Glyco_hyd_65N_2"/>
    <property type="match status" value="1"/>
</dbReference>
<keyword evidence="4" id="KW-0378">Hydrolase</keyword>
<dbReference type="InterPro" id="IPR016518">
    <property type="entry name" value="Alpha-L-fucosidase"/>
</dbReference>
<dbReference type="AlphaFoldDB" id="A0A5C5GF03"/>
<dbReference type="GO" id="GO:0004560">
    <property type="term" value="F:alpha-L-fucosidase activity"/>
    <property type="evidence" value="ECO:0007669"/>
    <property type="project" value="InterPro"/>
</dbReference>
<dbReference type="Pfam" id="PF22124">
    <property type="entry name" value="Glyco_hydro_95_cat"/>
    <property type="match status" value="1"/>
</dbReference>
<evidence type="ECO:0000313" key="4">
    <source>
        <dbReference type="EMBL" id="TNY32541.1"/>
    </source>
</evidence>
<dbReference type="Proteomes" id="UP000314011">
    <property type="component" value="Unassembled WGS sequence"/>
</dbReference>
<dbReference type="InterPro" id="IPR008928">
    <property type="entry name" value="6-hairpin_glycosidase_sf"/>
</dbReference>
<dbReference type="SUPFAM" id="SSF48208">
    <property type="entry name" value="Six-hairpin glycosidases"/>
    <property type="match status" value="1"/>
</dbReference>
<dbReference type="EMBL" id="VFFF01000001">
    <property type="protein sequence ID" value="TNY32541.1"/>
    <property type="molecule type" value="Genomic_DNA"/>
</dbReference>
<evidence type="ECO:0000313" key="5">
    <source>
        <dbReference type="Proteomes" id="UP000314011"/>
    </source>
</evidence>
<dbReference type="RefSeq" id="WP_140193219.1">
    <property type="nucleotide sequence ID" value="NZ_CP065915.1"/>
</dbReference>
<dbReference type="InterPro" id="IPR049053">
    <property type="entry name" value="AFCA-like_C"/>
</dbReference>
<dbReference type="Pfam" id="PF21307">
    <property type="entry name" value="Glyco_hydro_95_C"/>
    <property type="match status" value="1"/>
</dbReference>
<dbReference type="PIRSF" id="PIRSF007663">
    <property type="entry name" value="UCP007663"/>
    <property type="match status" value="1"/>
</dbReference>
<gene>
    <name evidence="4" type="ORF">FHY64_04435</name>
</gene>
<feature type="domain" description="Glycosyl hydrolase family 95 N-terminal" evidence="1">
    <location>
        <begin position="6"/>
        <end position="239"/>
    </location>
</feature>
<dbReference type="PANTHER" id="PTHR31084">
    <property type="entry name" value="ALPHA-L-FUCOSIDASE 2"/>
    <property type="match status" value="1"/>
</dbReference>
<proteinExistence type="predicted"/>
<evidence type="ECO:0000259" key="3">
    <source>
        <dbReference type="Pfam" id="PF22124"/>
    </source>
</evidence>
<evidence type="ECO:0000259" key="2">
    <source>
        <dbReference type="Pfam" id="PF21307"/>
    </source>
</evidence>
<keyword evidence="5" id="KW-1185">Reference proteome</keyword>
<dbReference type="OrthoDB" id="9802600at2"/>
<name>A0A5C5GF03_9RHOB</name>